<dbReference type="Proteomes" id="UP000183410">
    <property type="component" value="Unassembled WGS sequence"/>
</dbReference>
<reference evidence="10" key="2">
    <citation type="submission" date="2016-10" db="EMBL/GenBank/DDBJ databases">
        <authorList>
            <person name="Varghese N."/>
            <person name="Submissions S."/>
        </authorList>
    </citation>
    <scope>NUCLEOTIDE SEQUENCE [LARGE SCALE GENOMIC DNA]</scope>
    <source>
        <strain evidence="10">CGMCC 1.10223</strain>
    </source>
</reference>
<dbReference type="EMBL" id="FONN01000043">
    <property type="protein sequence ID" value="SFF46188.1"/>
    <property type="molecule type" value="Genomic_DNA"/>
</dbReference>
<dbReference type="Pfam" id="PF05400">
    <property type="entry name" value="FliT"/>
    <property type="match status" value="1"/>
</dbReference>
<evidence type="ECO:0000256" key="3">
    <source>
        <dbReference type="ARBA" id="ARBA00022795"/>
    </source>
</evidence>
<evidence type="ECO:0000256" key="5">
    <source>
        <dbReference type="ARBA" id="ARBA00093765"/>
    </source>
</evidence>
<evidence type="ECO:0000256" key="7">
    <source>
        <dbReference type="ARBA" id="ARBA00093797"/>
    </source>
</evidence>
<evidence type="ECO:0000256" key="2">
    <source>
        <dbReference type="ARBA" id="ARBA00022490"/>
    </source>
</evidence>
<protein>
    <recommendedName>
        <fullName evidence="7">Flagellar protein FliT</fullName>
    </recommendedName>
</protein>
<evidence type="ECO:0000256" key="4">
    <source>
        <dbReference type="ARBA" id="ARBA00023186"/>
    </source>
</evidence>
<keyword evidence="10" id="KW-1185">Reference proteome</keyword>
<dbReference type="InterPro" id="IPR008622">
    <property type="entry name" value="FliT"/>
</dbReference>
<proteinExistence type="inferred from homology"/>
<keyword evidence="4" id="KW-0143">Chaperone</keyword>
<dbReference type="EMBL" id="FONN01000032">
    <property type="protein sequence ID" value="SFF38549.1"/>
    <property type="molecule type" value="Genomic_DNA"/>
</dbReference>
<dbReference type="RefSeq" id="WP_046231377.1">
    <property type="nucleotide sequence ID" value="NZ_FONN01000032.1"/>
</dbReference>
<accession>A0A1I2I7W0</accession>
<evidence type="ECO:0000313" key="9">
    <source>
        <dbReference type="EMBL" id="SFF46188.1"/>
    </source>
</evidence>
<organism evidence="8 10">
    <name type="scientific">Paenibacillus algorifonticola</name>
    <dbReference type="NCBI Taxonomy" id="684063"/>
    <lineage>
        <taxon>Bacteria</taxon>
        <taxon>Bacillati</taxon>
        <taxon>Bacillota</taxon>
        <taxon>Bacilli</taxon>
        <taxon>Bacillales</taxon>
        <taxon>Paenibacillaceae</taxon>
        <taxon>Paenibacillus</taxon>
    </lineage>
</organism>
<keyword evidence="2" id="KW-0963">Cytoplasm</keyword>
<dbReference type="OrthoDB" id="2651145at2"/>
<name>A0A1I2I7W0_9BACL</name>
<dbReference type="AlphaFoldDB" id="A0A1I2I7W0"/>
<sequence>MENVIFELYVKTKQLVEHLDHSESDELLALIELREDVINQLESGILVSEEQKQLLREIGEFDEVLLTKMHFFKDEASQGLNKINNNRLQKQVYEQAYASESYFIDRRE</sequence>
<evidence type="ECO:0000256" key="6">
    <source>
        <dbReference type="ARBA" id="ARBA00093785"/>
    </source>
</evidence>
<keyword evidence="3" id="KW-1005">Bacterial flagellum biogenesis</keyword>
<evidence type="ECO:0000313" key="8">
    <source>
        <dbReference type="EMBL" id="SFF38549.1"/>
    </source>
</evidence>
<gene>
    <name evidence="8" type="ORF">SAMN04487969_1323</name>
    <name evidence="9" type="ORF">SAMN04487969_14328</name>
</gene>
<comment type="similarity">
    <text evidence="6">Belongs to the bacillales FliT family.</text>
</comment>
<evidence type="ECO:0000313" key="10">
    <source>
        <dbReference type="Proteomes" id="UP000183410"/>
    </source>
</evidence>
<evidence type="ECO:0000256" key="1">
    <source>
        <dbReference type="ARBA" id="ARBA00004514"/>
    </source>
</evidence>
<reference evidence="8" key="1">
    <citation type="submission" date="2016-10" db="EMBL/GenBank/DDBJ databases">
        <authorList>
            <person name="de Groot N.N."/>
        </authorList>
    </citation>
    <scope>NUCLEOTIDE SEQUENCE [LARGE SCALE GENOMIC DNA]</scope>
    <source>
        <strain evidence="8">CGMCC 1.10223</strain>
    </source>
</reference>
<comment type="function">
    <text evidence="5">May act as an export chaperone for the filament capping protein FliD.</text>
</comment>
<comment type="subcellular location">
    <subcellularLocation>
        <location evidence="1">Cytoplasm</location>
        <location evidence="1">Cytosol</location>
    </subcellularLocation>
</comment>